<evidence type="ECO:0000256" key="1">
    <source>
        <dbReference type="SAM" id="MobiDB-lite"/>
    </source>
</evidence>
<proteinExistence type="predicted"/>
<gene>
    <name evidence="2" type="ORF">EZS28_007618</name>
</gene>
<feature type="region of interest" description="Disordered" evidence="1">
    <location>
        <begin position="1"/>
        <end position="43"/>
    </location>
</feature>
<feature type="compositionally biased region" description="Basic and acidic residues" evidence="1">
    <location>
        <begin position="10"/>
        <end position="21"/>
    </location>
</feature>
<comment type="caution">
    <text evidence="2">The sequence shown here is derived from an EMBL/GenBank/DDBJ whole genome shotgun (WGS) entry which is preliminary data.</text>
</comment>
<organism evidence="2 3">
    <name type="scientific">Streblomastix strix</name>
    <dbReference type="NCBI Taxonomy" id="222440"/>
    <lineage>
        <taxon>Eukaryota</taxon>
        <taxon>Metamonada</taxon>
        <taxon>Preaxostyla</taxon>
        <taxon>Oxymonadida</taxon>
        <taxon>Streblomastigidae</taxon>
        <taxon>Streblomastix</taxon>
    </lineage>
</organism>
<sequence length="549" mass="62947">MSEQKEEELSDHQNKKPRITELQDEEASVSNPQSQQEDTEHEDVVEADNLLVQQDVIKLVVTISNGKSIIEQQEKLNLITAGQMVPLVRKMNSKQIKATFDMPLCVELAVQFNEGKTQTELELLNVVEIIAKCASEQKNQKSKQNFADIFTESGLQSAIGQCIHNQIPEPKLDDEENDDNNMWMLDDDVLQLARIYCYMTYISNLDNPLCFFCGLIICRNVNFNVYFLQEQCKQLLKSISISNKRTAEREIIEYTKKLTEILTLIKFISEEIQQRHTLFHHCDLDSDLGPLFHINCPPDLNCPHSIVFPLSIDGEPLHLLTLEIYTQFFEFLNRQNLFQVDDNKVVDHLAPVIITFASNTSFWRKYSMKKNLSLNQQYLISSQTTLQQFLVYLNLVHNLFVYCDRYASYVTSNSDLISVLVALTTFNQKEQKQDLDIGEIIAAKIREQAIEIISEICQSCEEPFQKKILVDMKFAQSLTYAAGIGGGSEEENNSVILSALRCFDEIIDEMNGEVKYEFVHSKVYSDAVEMIEQEGGFEEFDSVKSGRNL</sequence>
<dbReference type="Proteomes" id="UP000324800">
    <property type="component" value="Unassembled WGS sequence"/>
</dbReference>
<protein>
    <submittedName>
        <fullName evidence="2">Uncharacterized protein</fullName>
    </submittedName>
</protein>
<name>A0A5J4WR42_9EUKA</name>
<reference evidence="2 3" key="1">
    <citation type="submission" date="2019-03" db="EMBL/GenBank/DDBJ databases">
        <title>Single cell metagenomics reveals metabolic interactions within the superorganism composed of flagellate Streblomastix strix and complex community of Bacteroidetes bacteria on its surface.</title>
        <authorList>
            <person name="Treitli S.C."/>
            <person name="Kolisko M."/>
            <person name="Husnik F."/>
            <person name="Keeling P."/>
            <person name="Hampl V."/>
        </authorList>
    </citation>
    <scope>NUCLEOTIDE SEQUENCE [LARGE SCALE GENOMIC DNA]</scope>
    <source>
        <strain evidence="2">ST1C</strain>
    </source>
</reference>
<evidence type="ECO:0000313" key="3">
    <source>
        <dbReference type="Proteomes" id="UP000324800"/>
    </source>
</evidence>
<evidence type="ECO:0000313" key="2">
    <source>
        <dbReference type="EMBL" id="KAA6396855.1"/>
    </source>
</evidence>
<dbReference type="EMBL" id="SNRW01001325">
    <property type="protein sequence ID" value="KAA6396855.1"/>
    <property type="molecule type" value="Genomic_DNA"/>
</dbReference>
<dbReference type="AlphaFoldDB" id="A0A5J4WR42"/>
<accession>A0A5J4WR42</accession>